<organism evidence="10 11">
    <name type="scientific">Promicromonospora kroppenstedtii</name>
    <dbReference type="NCBI Taxonomy" id="440482"/>
    <lineage>
        <taxon>Bacteria</taxon>
        <taxon>Bacillati</taxon>
        <taxon>Actinomycetota</taxon>
        <taxon>Actinomycetes</taxon>
        <taxon>Micrococcales</taxon>
        <taxon>Promicromonosporaceae</taxon>
        <taxon>Promicromonospora</taxon>
    </lineage>
</organism>
<dbReference type="Gene3D" id="3.40.50.2300">
    <property type="match status" value="1"/>
</dbReference>
<keyword evidence="11" id="KW-1185">Reference proteome</keyword>
<name>A0ABW7XP16_9MICO</name>
<dbReference type="Proteomes" id="UP001611580">
    <property type="component" value="Unassembled WGS sequence"/>
</dbReference>
<dbReference type="PROSITE" id="PS51755">
    <property type="entry name" value="OMPR_PHOB"/>
    <property type="match status" value="1"/>
</dbReference>
<evidence type="ECO:0000256" key="3">
    <source>
        <dbReference type="ARBA" id="ARBA00023015"/>
    </source>
</evidence>
<evidence type="ECO:0000256" key="1">
    <source>
        <dbReference type="ARBA" id="ARBA00022553"/>
    </source>
</evidence>
<evidence type="ECO:0000256" key="2">
    <source>
        <dbReference type="ARBA" id="ARBA00023012"/>
    </source>
</evidence>
<dbReference type="Gene3D" id="6.10.250.690">
    <property type="match status" value="1"/>
</dbReference>
<keyword evidence="5" id="KW-0804">Transcription</keyword>
<gene>
    <name evidence="10" type="ORF">ACH47X_20400</name>
</gene>
<feature type="domain" description="OmpR/PhoB-type" evidence="9">
    <location>
        <begin position="130"/>
        <end position="228"/>
    </location>
</feature>
<dbReference type="Gene3D" id="1.10.10.10">
    <property type="entry name" value="Winged helix-like DNA-binding domain superfamily/Winged helix DNA-binding domain"/>
    <property type="match status" value="1"/>
</dbReference>
<dbReference type="PROSITE" id="PS50110">
    <property type="entry name" value="RESPONSE_REGULATORY"/>
    <property type="match status" value="1"/>
</dbReference>
<keyword evidence="4 7" id="KW-0238">DNA-binding</keyword>
<dbReference type="InterPro" id="IPR001867">
    <property type="entry name" value="OmpR/PhoB-type_DNA-bd"/>
</dbReference>
<proteinExistence type="predicted"/>
<reference evidence="10 11" key="1">
    <citation type="submission" date="2024-10" db="EMBL/GenBank/DDBJ databases">
        <title>The Natural Products Discovery Center: Release of the First 8490 Sequenced Strains for Exploring Actinobacteria Biosynthetic Diversity.</title>
        <authorList>
            <person name="Kalkreuter E."/>
            <person name="Kautsar S.A."/>
            <person name="Yang D."/>
            <person name="Bader C.D."/>
            <person name="Teijaro C.N."/>
            <person name="Fluegel L."/>
            <person name="Davis C.M."/>
            <person name="Simpson J.R."/>
            <person name="Lauterbach L."/>
            <person name="Steele A.D."/>
            <person name="Gui C."/>
            <person name="Meng S."/>
            <person name="Li G."/>
            <person name="Viehrig K."/>
            <person name="Ye F."/>
            <person name="Su P."/>
            <person name="Kiefer A.F."/>
            <person name="Nichols A."/>
            <person name="Cepeda A.J."/>
            <person name="Yan W."/>
            <person name="Fan B."/>
            <person name="Jiang Y."/>
            <person name="Adhikari A."/>
            <person name="Zheng C.-J."/>
            <person name="Schuster L."/>
            <person name="Cowan T.M."/>
            <person name="Smanski M.J."/>
            <person name="Chevrette M.G."/>
            <person name="De Carvalho L.P.S."/>
            <person name="Shen B."/>
        </authorList>
    </citation>
    <scope>NUCLEOTIDE SEQUENCE [LARGE SCALE GENOMIC DNA]</scope>
    <source>
        <strain evidence="10 11">NPDC019481</strain>
    </source>
</reference>
<keyword evidence="2" id="KW-0902">Two-component regulatory system</keyword>
<dbReference type="SUPFAM" id="SSF52172">
    <property type="entry name" value="CheY-like"/>
    <property type="match status" value="1"/>
</dbReference>
<dbReference type="SMART" id="SM00862">
    <property type="entry name" value="Trans_reg_C"/>
    <property type="match status" value="1"/>
</dbReference>
<dbReference type="Pfam" id="PF00072">
    <property type="entry name" value="Response_reg"/>
    <property type="match status" value="1"/>
</dbReference>
<dbReference type="Pfam" id="PF00486">
    <property type="entry name" value="Trans_reg_C"/>
    <property type="match status" value="1"/>
</dbReference>
<evidence type="ECO:0000259" key="8">
    <source>
        <dbReference type="PROSITE" id="PS50110"/>
    </source>
</evidence>
<evidence type="ECO:0000259" key="9">
    <source>
        <dbReference type="PROSITE" id="PS51755"/>
    </source>
</evidence>
<comment type="caution">
    <text evidence="10">The sequence shown here is derived from an EMBL/GenBank/DDBJ whole genome shotgun (WGS) entry which is preliminary data.</text>
</comment>
<keyword evidence="1 6" id="KW-0597">Phosphoprotein</keyword>
<sequence length="232" mass="26263">MGAQVEVMVVEDDETVLAVVTDYLGGRGYAVTAHRDGLVARDALRTARPDVLVLDRMLPGVSGDELCRQVRSAAPRTPIIMLTALDAVEQRIDGLEHGADDYIAKPFALRELQLRIDALVRRSRAVHVSPTPFTLGPFRVDPAHRRIWATGAEMILTAREYELFLFLLQNPDRTLTRDDILREVWGWSFGEESTVTVHVRRLREKIEPEPRYPRYLLTEWGRGYRFTVGAAA</sequence>
<dbReference type="PANTHER" id="PTHR48111">
    <property type="entry name" value="REGULATOR OF RPOS"/>
    <property type="match status" value="1"/>
</dbReference>
<dbReference type="PANTHER" id="PTHR48111:SF1">
    <property type="entry name" value="TWO-COMPONENT RESPONSE REGULATOR ORR33"/>
    <property type="match status" value="1"/>
</dbReference>
<dbReference type="SMART" id="SM00448">
    <property type="entry name" value="REC"/>
    <property type="match status" value="1"/>
</dbReference>
<dbReference type="CDD" id="cd00383">
    <property type="entry name" value="trans_reg_C"/>
    <property type="match status" value="1"/>
</dbReference>
<dbReference type="InterPro" id="IPR011006">
    <property type="entry name" value="CheY-like_superfamily"/>
</dbReference>
<evidence type="ECO:0000256" key="6">
    <source>
        <dbReference type="PROSITE-ProRule" id="PRU00169"/>
    </source>
</evidence>
<accession>A0ABW7XP16</accession>
<dbReference type="InterPro" id="IPR036388">
    <property type="entry name" value="WH-like_DNA-bd_sf"/>
</dbReference>
<evidence type="ECO:0000256" key="5">
    <source>
        <dbReference type="ARBA" id="ARBA00023163"/>
    </source>
</evidence>
<dbReference type="CDD" id="cd17574">
    <property type="entry name" value="REC_OmpR"/>
    <property type="match status" value="1"/>
</dbReference>
<feature type="DNA-binding region" description="OmpR/PhoB-type" evidence="7">
    <location>
        <begin position="130"/>
        <end position="228"/>
    </location>
</feature>
<feature type="modified residue" description="4-aspartylphosphate" evidence="6">
    <location>
        <position position="55"/>
    </location>
</feature>
<feature type="domain" description="Response regulatory" evidence="8">
    <location>
        <begin position="6"/>
        <end position="120"/>
    </location>
</feature>
<evidence type="ECO:0000313" key="10">
    <source>
        <dbReference type="EMBL" id="MFI2489283.1"/>
    </source>
</evidence>
<dbReference type="InterPro" id="IPR001789">
    <property type="entry name" value="Sig_transdc_resp-reg_receiver"/>
</dbReference>
<protein>
    <submittedName>
        <fullName evidence="10">Response regulator transcription factor</fullName>
    </submittedName>
</protein>
<keyword evidence="3" id="KW-0805">Transcription regulation</keyword>
<evidence type="ECO:0000256" key="7">
    <source>
        <dbReference type="PROSITE-ProRule" id="PRU01091"/>
    </source>
</evidence>
<dbReference type="EMBL" id="JBIRYI010000013">
    <property type="protein sequence ID" value="MFI2489283.1"/>
    <property type="molecule type" value="Genomic_DNA"/>
</dbReference>
<dbReference type="RefSeq" id="WP_397406399.1">
    <property type="nucleotide sequence ID" value="NZ_JBIRYI010000013.1"/>
</dbReference>
<evidence type="ECO:0000313" key="11">
    <source>
        <dbReference type="Proteomes" id="UP001611580"/>
    </source>
</evidence>
<dbReference type="InterPro" id="IPR039420">
    <property type="entry name" value="WalR-like"/>
</dbReference>
<evidence type="ECO:0000256" key="4">
    <source>
        <dbReference type="ARBA" id="ARBA00023125"/>
    </source>
</evidence>